<evidence type="ECO:0000313" key="4">
    <source>
        <dbReference type="Proteomes" id="UP000256970"/>
    </source>
</evidence>
<name>A0A383WNM8_TETOB</name>
<gene>
    <name evidence="3" type="ORF">BQ4739_LOCUS19359</name>
</gene>
<keyword evidence="1" id="KW-0175">Coiled coil</keyword>
<reference evidence="3 4" key="1">
    <citation type="submission" date="2016-10" db="EMBL/GenBank/DDBJ databases">
        <authorList>
            <person name="Cai Z."/>
        </authorList>
    </citation>
    <scope>NUCLEOTIDE SEQUENCE [LARGE SCALE GENOMIC DNA]</scope>
</reference>
<organism evidence="3 4">
    <name type="scientific">Tetradesmus obliquus</name>
    <name type="common">Green alga</name>
    <name type="synonym">Acutodesmus obliquus</name>
    <dbReference type="NCBI Taxonomy" id="3088"/>
    <lineage>
        <taxon>Eukaryota</taxon>
        <taxon>Viridiplantae</taxon>
        <taxon>Chlorophyta</taxon>
        <taxon>core chlorophytes</taxon>
        <taxon>Chlorophyceae</taxon>
        <taxon>CS clade</taxon>
        <taxon>Sphaeropleales</taxon>
        <taxon>Scenedesmaceae</taxon>
        <taxon>Tetradesmus</taxon>
    </lineage>
</organism>
<evidence type="ECO:0000313" key="3">
    <source>
        <dbReference type="EMBL" id="SZX79068.1"/>
    </source>
</evidence>
<proteinExistence type="predicted"/>
<protein>
    <submittedName>
        <fullName evidence="3">Uncharacterized protein</fullName>
    </submittedName>
</protein>
<feature type="region of interest" description="Disordered" evidence="2">
    <location>
        <begin position="1038"/>
        <end position="1121"/>
    </location>
</feature>
<keyword evidence="4" id="KW-1185">Reference proteome</keyword>
<feature type="compositionally biased region" description="Polar residues" evidence="2">
    <location>
        <begin position="775"/>
        <end position="788"/>
    </location>
</feature>
<dbReference type="EMBL" id="FNXT01001350">
    <property type="protein sequence ID" value="SZX79068.1"/>
    <property type="molecule type" value="Genomic_DNA"/>
</dbReference>
<feature type="compositionally biased region" description="Low complexity" evidence="2">
    <location>
        <begin position="1105"/>
        <end position="1121"/>
    </location>
</feature>
<feature type="region of interest" description="Disordered" evidence="2">
    <location>
        <begin position="679"/>
        <end position="698"/>
    </location>
</feature>
<evidence type="ECO:0000256" key="2">
    <source>
        <dbReference type="SAM" id="MobiDB-lite"/>
    </source>
</evidence>
<accession>A0A383WNM8</accession>
<dbReference type="AlphaFoldDB" id="A0A383WNM8"/>
<feature type="coiled-coil region" evidence="1">
    <location>
        <begin position="227"/>
        <end position="341"/>
    </location>
</feature>
<feature type="compositionally biased region" description="Polar residues" evidence="2">
    <location>
        <begin position="93"/>
        <end position="104"/>
    </location>
</feature>
<sequence>MSDGEKDEGQLKALVQELLQEADVSDRLDDADERLLDLSTEVRLQARRSSVATQLQLPLAGSNPGSAAASPRVAGPVSACATPRSNLAAGTAAESSRTAQQRGTLSVPSSSSGSKHEAGSATNPSSSCSGASKLCSDKKLGASAASASGAVLDSPAAAAANLGMFGMVKHWGEDALDPSNELKKAAQLAAAAAASASEAAAAAAKCQQQVLELRGRQGQAERRLDTLWQLQEAASQTEAAVSRAQQELQQGQQQLQQQQQNMAAVRAQIQQLDCSAASSQLQRLLQELQQQADALSRDAAADHDQLLLTQAGLQSARNELQAEVQQAAQQLAQQLQQQRGELAGCAGAAGSALDKAEQLRQGAVVLAGRLDGVPGQISAAVQPLQERLSAVEASLASWSAAAAKLGSTVQQGQLNAAVAQLSSSWTRQCHELTSQLSCLTSRLEALEGAAARQEQVVLQDEFKRQLAQLHSDIEVAVLHATAPLHKQLKGKADVSQLTSSNSSMEARLSSSEKSLLLGLKSVGDKAALLLQHKADLAAFEDWRQQVGEELCAVRAQLATQQAAMAAAAAVAEQHYREQRQVSSAPVPDGQCSSSCNTGRMQRAAGALELFSALVGGQPGDSAAAGDAAAAAHSAAVEGARGAADAVSCLTAAIEVPSSGMSSAAAAAATAAASGSSSASCSAAATTSTPEHGPASAPAVIPADAAHSTSASTPGGAAAAAAASAAGSGVAATIVRPLTTGKRHVSPARQAHPPGSPAGTITHQAAPVAPAGSKQRPPSMQPWPSSATPAATELHSAAHNAKLAKAARDRELARARLGDSRALVAALVQSSAVPSAEHVADALQQQLNVLGLTSPRLAATAGGGGGCDGSSGSAHVGVDRTQQREAAAAAGGTLSSVLAAARTGAAAAAAGGAAAGGGTVDGSGRLMGSVNAAAGVYLPASSPDRGDAAAALRGQQLGGALSASGVTYSLRLQSAGAQQQHSKAAAAAGVARTSSVGALPACVGSIPLAGSSSSSGGAGGSDAGQVLRQSPTADGLRALLKGNSAHGGSHGHGSSAGGASQQLPAANSRISSGGSRSDSGSKDSGQDAVGASVGRALPLALMKQQSSHGSGSSSSSSRITSA</sequence>
<feature type="region of interest" description="Disordered" evidence="2">
    <location>
        <begin position="88"/>
        <end position="129"/>
    </location>
</feature>
<dbReference type="Proteomes" id="UP000256970">
    <property type="component" value="Unassembled WGS sequence"/>
</dbReference>
<feature type="region of interest" description="Disordered" evidence="2">
    <location>
        <begin position="741"/>
        <end position="791"/>
    </location>
</feature>
<evidence type="ECO:0000256" key="1">
    <source>
        <dbReference type="SAM" id="Coils"/>
    </source>
</evidence>
<feature type="coiled-coil region" evidence="1">
    <location>
        <begin position="429"/>
        <end position="456"/>
    </location>
</feature>
<feature type="compositionally biased region" description="Low complexity" evidence="2">
    <location>
        <begin position="1067"/>
        <end position="1077"/>
    </location>
</feature>